<feature type="compositionally biased region" description="Basic and acidic residues" evidence="1">
    <location>
        <begin position="324"/>
        <end position="338"/>
    </location>
</feature>
<name>A0A8H4N4U3_9PEZI</name>
<reference evidence="2" key="1">
    <citation type="submission" date="2020-04" db="EMBL/GenBank/DDBJ databases">
        <title>Genome Assembly and Annotation of Botryosphaeria dothidea sdau 11-99, a Latent Pathogen of Apple Fruit Ring Rot in China.</title>
        <authorList>
            <person name="Yu C."/>
            <person name="Diao Y."/>
            <person name="Lu Q."/>
            <person name="Zhao J."/>
            <person name="Cui S."/>
            <person name="Peng C."/>
            <person name="He B."/>
            <person name="Liu H."/>
        </authorList>
    </citation>
    <scope>NUCLEOTIDE SEQUENCE [LARGE SCALE GENOMIC DNA]</scope>
    <source>
        <strain evidence="2">Sdau11-99</strain>
    </source>
</reference>
<feature type="region of interest" description="Disordered" evidence="1">
    <location>
        <begin position="252"/>
        <end position="391"/>
    </location>
</feature>
<evidence type="ECO:0000256" key="1">
    <source>
        <dbReference type="SAM" id="MobiDB-lite"/>
    </source>
</evidence>
<dbReference type="OrthoDB" id="5404564at2759"/>
<protein>
    <recommendedName>
        <fullName evidence="4">Fungal N-terminal domain-containing protein</fullName>
    </recommendedName>
</protein>
<feature type="compositionally biased region" description="Low complexity" evidence="1">
    <location>
        <begin position="344"/>
        <end position="369"/>
    </location>
</feature>
<evidence type="ECO:0000313" key="2">
    <source>
        <dbReference type="EMBL" id="KAF4303012.1"/>
    </source>
</evidence>
<dbReference type="AlphaFoldDB" id="A0A8H4N4U3"/>
<dbReference type="PANTHER" id="PTHR38886">
    <property type="entry name" value="SESA DOMAIN-CONTAINING PROTEIN"/>
    <property type="match status" value="1"/>
</dbReference>
<keyword evidence="3" id="KW-1185">Reference proteome</keyword>
<evidence type="ECO:0000313" key="3">
    <source>
        <dbReference type="Proteomes" id="UP000572817"/>
    </source>
</evidence>
<proteinExistence type="predicted"/>
<comment type="caution">
    <text evidence="2">The sequence shown here is derived from an EMBL/GenBank/DDBJ whole genome shotgun (WGS) entry which is preliminary data.</text>
</comment>
<dbReference type="Proteomes" id="UP000572817">
    <property type="component" value="Unassembled WGS sequence"/>
</dbReference>
<accession>A0A8H4N4U3</accession>
<gene>
    <name evidence="2" type="ORF">GTA08_BOTSDO09162</name>
</gene>
<evidence type="ECO:0008006" key="4">
    <source>
        <dbReference type="Google" id="ProtNLM"/>
    </source>
</evidence>
<sequence length="708" mass="78205">MAGILNIGDILMLSQLAWKIGRAFTAGRLGAPAEFVEVESEVNGLAKALKLLAETLFADHASCDGGDVNGGSGILAQASAETRNGVEVILQSCQTTLKDLESLVEQYQVIRKHRTSGGFSIERSWSDLVLSSYKKMLWTTEGGNIQALRNMLHMHTSTISLTMQALQSKSLTRLEETVHPMAEKVDEIHSAVTGDLSDKIQDVHAIVLAIAGASPRLNPRDSRASDLPVWDSPLLEPMPESLRIGYYSRTMTPQRSPEIAPLDGERYGYPRRRYSRRESDISTAPSLSEASDRRSSGAYSTAARTPAVPGSPGPTRRPSTTRAWRKDDNADLPTVRDENEVEEQQQSVSPRSQPRQQRTDSRLSFSSPILPSPAIPPDPDPEVGLRKLSLGSAATTDTEKILLERSMTRSQQDTFEKEAFKDSAILCELRGKQVEYLHPPKDEMVPLDVEMGDAMGSCRILVVRKRDARPNGSIRLVTSIWSLSDDGAVRMQQKLADGVEVVPHASYFVPEKISLPLVTELKFHDKAYGSKPLKVEKTSWCNYVFEDVKSATLFQNELMGRTLVGVFKTEKTLRVHEGLSGVLAYQEQMCGMENLRLWADPDNGGILAMIHFSAHFRPGYLAFYLNSSAFPVRVKDEGGKEVKIKGLKIPLDKDKAGVGGRRGSESGRAEGKKWVTGAKVEFAPDVEKFLFIEKVKEVQQTMILLPDV</sequence>
<dbReference type="PANTHER" id="PTHR38886:SF1">
    <property type="entry name" value="NACHT-NTPASE AND P-LOOP NTPASES N-TERMINAL DOMAIN-CONTAINING PROTEIN"/>
    <property type="match status" value="1"/>
</dbReference>
<dbReference type="EMBL" id="WWBZ02000062">
    <property type="protein sequence ID" value="KAF4303012.1"/>
    <property type="molecule type" value="Genomic_DNA"/>
</dbReference>
<organism evidence="2 3">
    <name type="scientific">Botryosphaeria dothidea</name>
    <dbReference type="NCBI Taxonomy" id="55169"/>
    <lineage>
        <taxon>Eukaryota</taxon>
        <taxon>Fungi</taxon>
        <taxon>Dikarya</taxon>
        <taxon>Ascomycota</taxon>
        <taxon>Pezizomycotina</taxon>
        <taxon>Dothideomycetes</taxon>
        <taxon>Dothideomycetes incertae sedis</taxon>
        <taxon>Botryosphaeriales</taxon>
        <taxon>Botryosphaeriaceae</taxon>
        <taxon>Botryosphaeria</taxon>
    </lineage>
</organism>